<name>A0A1I2IEW9_9BACT</name>
<evidence type="ECO:0000313" key="2">
    <source>
        <dbReference type="Proteomes" id="UP000199400"/>
    </source>
</evidence>
<dbReference type="Proteomes" id="UP000199400">
    <property type="component" value="Unassembled WGS sequence"/>
</dbReference>
<sequence length="256" mass="25975">MLARHRDPRVTPVELWDVVVDGAPLYAAPRDATYGRALARAVEALRDGEAACESATPLPEACRRVDRVVLAGGAAGHVRWDSSRVPAVCAPEPERCAERGGLAVLAGARGLVVDLGQSRLKILAGDGRRWSSPRDLAAIPISTRPVDGAGRAALIAFVAAGLRAAAGAGCERIVMALPCEIAPDGALGTCSYPWGAGEPIVEAFLAAAGLGAVPTLLVNDAELAAIGVAEDGVAPGVTLVLTLGFGVGGALVERAA</sequence>
<accession>A0A1I2IEW9</accession>
<keyword evidence="2" id="KW-1185">Reference proteome</keyword>
<organism evidence="1 2">
    <name type="scientific">Nannocystis exedens</name>
    <dbReference type="NCBI Taxonomy" id="54"/>
    <lineage>
        <taxon>Bacteria</taxon>
        <taxon>Pseudomonadati</taxon>
        <taxon>Myxococcota</taxon>
        <taxon>Polyangia</taxon>
        <taxon>Nannocystales</taxon>
        <taxon>Nannocystaceae</taxon>
        <taxon>Nannocystis</taxon>
    </lineage>
</organism>
<dbReference type="SUPFAM" id="SSF53067">
    <property type="entry name" value="Actin-like ATPase domain"/>
    <property type="match status" value="1"/>
</dbReference>
<dbReference type="Gene3D" id="3.30.420.40">
    <property type="match status" value="1"/>
</dbReference>
<reference evidence="2" key="1">
    <citation type="submission" date="2016-10" db="EMBL/GenBank/DDBJ databases">
        <authorList>
            <person name="Varghese N."/>
            <person name="Submissions S."/>
        </authorList>
    </citation>
    <scope>NUCLEOTIDE SEQUENCE [LARGE SCALE GENOMIC DNA]</scope>
    <source>
        <strain evidence="2">ATCC 25963</strain>
    </source>
</reference>
<evidence type="ECO:0008006" key="3">
    <source>
        <dbReference type="Google" id="ProtNLM"/>
    </source>
</evidence>
<dbReference type="EMBL" id="FOMX01000065">
    <property type="protein sequence ID" value="SFF40952.1"/>
    <property type="molecule type" value="Genomic_DNA"/>
</dbReference>
<dbReference type="AlphaFoldDB" id="A0A1I2IEW9"/>
<gene>
    <name evidence="1" type="ORF">SAMN02745121_08675</name>
</gene>
<dbReference type="InterPro" id="IPR043129">
    <property type="entry name" value="ATPase_NBD"/>
</dbReference>
<evidence type="ECO:0000313" key="1">
    <source>
        <dbReference type="EMBL" id="SFF40952.1"/>
    </source>
</evidence>
<protein>
    <recommendedName>
        <fullName evidence="3">ROK family protein</fullName>
    </recommendedName>
</protein>
<proteinExistence type="predicted"/>
<dbReference type="STRING" id="54.SAMN02745121_08675"/>